<sequence>MSCRHLFKMNGRVQSIMKSCVLGIDGGGTKTTCLLSDDTGKIIGQGRGGPANPNLVNNDDIRAAMQESISGAIHSSSVPEFRIEALCAGIAGGVEEETRHTMRKVICQVTDRYGADSRYKHLFAGDMQIEVYTDAIISLVAGAGNRHGIVVISGTGSIVYGERFDGKTARAGGWGNFLDNEGSGYEIGKMALRAIMRAYDGRDRQTHLAEYILKELHFSTPAEMAAHILKKPPEYAGVAGIAKLAHKAAKSGDTVALHILTNAAVELCHGVLAVAKALSFTKENFPLVLAGGVLRNSDFVEKPLVHKVRQSAPGAMPVLLAEEQAKGAVILALKLAGMEKSQGNGTGGNSERNGGGGI</sequence>
<protein>
    <recommendedName>
        <fullName evidence="1">ATPase BadF/BadG/BcrA/BcrD type domain-containing protein</fullName>
    </recommendedName>
</protein>
<dbReference type="PANTHER" id="PTHR43190:SF3">
    <property type="entry name" value="N-ACETYL-D-GLUCOSAMINE KINASE"/>
    <property type="match status" value="1"/>
</dbReference>
<dbReference type="SUPFAM" id="SSF53067">
    <property type="entry name" value="Actin-like ATPase domain"/>
    <property type="match status" value="2"/>
</dbReference>
<dbReference type="PANTHER" id="PTHR43190">
    <property type="entry name" value="N-ACETYL-D-GLUCOSAMINE KINASE"/>
    <property type="match status" value="1"/>
</dbReference>
<feature type="domain" description="ATPase BadF/BadG/BcrA/BcrD type" evidence="1">
    <location>
        <begin position="22"/>
        <end position="332"/>
    </location>
</feature>
<dbReference type="AlphaFoldDB" id="Q1Q076"/>
<evidence type="ECO:0000313" key="2">
    <source>
        <dbReference type="EMBL" id="CAJ72729.1"/>
    </source>
</evidence>
<gene>
    <name evidence="2" type="ORF">kustd1984</name>
</gene>
<dbReference type="CDD" id="cd24007">
    <property type="entry name" value="ASKHA_NBD_eukNAGK-like"/>
    <property type="match status" value="1"/>
</dbReference>
<dbReference type="Gene3D" id="3.30.420.40">
    <property type="match status" value="2"/>
</dbReference>
<dbReference type="InterPro" id="IPR043129">
    <property type="entry name" value="ATPase_NBD"/>
</dbReference>
<dbReference type="InterPro" id="IPR002731">
    <property type="entry name" value="ATPase_BadF"/>
</dbReference>
<dbReference type="Pfam" id="PF01869">
    <property type="entry name" value="BcrAD_BadFG"/>
    <property type="match status" value="1"/>
</dbReference>
<evidence type="ECO:0000259" key="1">
    <source>
        <dbReference type="Pfam" id="PF01869"/>
    </source>
</evidence>
<dbReference type="InterPro" id="IPR052519">
    <property type="entry name" value="Euk-type_GlcNAc_Kinase"/>
</dbReference>
<reference evidence="2" key="2">
    <citation type="submission" date="2006-01" db="EMBL/GenBank/DDBJ databases">
        <authorList>
            <person name="Genoscope"/>
        </authorList>
    </citation>
    <scope>NUCLEOTIDE SEQUENCE</scope>
</reference>
<reference evidence="2" key="1">
    <citation type="journal article" date="2006" name="Nature">
        <title>Deciphering the evolution and metabolism of an anammox bacterium from a community genome.</title>
        <authorList>
            <person name="Strous M."/>
            <person name="Pelletier E."/>
            <person name="Mangenot S."/>
            <person name="Rattei T."/>
            <person name="Lehner A."/>
            <person name="Taylor M.W."/>
            <person name="Horn M."/>
            <person name="Daims H."/>
            <person name="Bartol-Mavel D."/>
            <person name="Wincker P."/>
            <person name="Barbe V."/>
            <person name="Fonknechten N."/>
            <person name="Vallenet D."/>
            <person name="Segurens B."/>
            <person name="Schenowitz-Truong C."/>
            <person name="Medigue C."/>
            <person name="Collingro A."/>
            <person name="Snel B."/>
            <person name="Dutilh B.E."/>
            <person name="OpDenCamp H.J.M."/>
            <person name="vanDerDrift C."/>
            <person name="Cirpus I."/>
            <person name="vanDePas-Schoonen K.T."/>
            <person name="Harhangi H.R."/>
            <person name="vanNiftrik L."/>
            <person name="Schmid M."/>
            <person name="Keltjens J."/>
            <person name="vanDeVossenberg J."/>
            <person name="Kartal B."/>
            <person name="Meier H."/>
            <person name="Frishman D."/>
            <person name="Huynen M.A."/>
            <person name="Mewes H."/>
            <person name="Weissenbach J."/>
            <person name="Jetten M.S.M."/>
            <person name="Wagner M."/>
            <person name="LePaslier D."/>
        </authorList>
    </citation>
    <scope>NUCLEOTIDE SEQUENCE</scope>
</reference>
<organism evidence="2">
    <name type="scientific">Kuenenia stuttgartiensis</name>
    <dbReference type="NCBI Taxonomy" id="174633"/>
    <lineage>
        <taxon>Bacteria</taxon>
        <taxon>Pseudomonadati</taxon>
        <taxon>Planctomycetota</taxon>
        <taxon>Candidatus Brocadiia</taxon>
        <taxon>Candidatus Brocadiales</taxon>
        <taxon>Candidatus Brocadiaceae</taxon>
        <taxon>Candidatus Kuenenia</taxon>
    </lineage>
</organism>
<dbReference type="EMBL" id="CT573072">
    <property type="protein sequence ID" value="CAJ72729.1"/>
    <property type="molecule type" value="Genomic_DNA"/>
</dbReference>
<name>Q1Q076_KUEST</name>
<accession>Q1Q076</accession>
<proteinExistence type="predicted"/>